<keyword evidence="2" id="KW-0472">Membrane</keyword>
<feature type="region of interest" description="Disordered" evidence="1">
    <location>
        <begin position="107"/>
        <end position="188"/>
    </location>
</feature>
<gene>
    <name evidence="3" type="ORF">VKT23_020363</name>
</gene>
<organism evidence="3 4">
    <name type="scientific">Marasmiellus scandens</name>
    <dbReference type="NCBI Taxonomy" id="2682957"/>
    <lineage>
        <taxon>Eukaryota</taxon>
        <taxon>Fungi</taxon>
        <taxon>Dikarya</taxon>
        <taxon>Basidiomycota</taxon>
        <taxon>Agaricomycotina</taxon>
        <taxon>Agaricomycetes</taxon>
        <taxon>Agaricomycetidae</taxon>
        <taxon>Agaricales</taxon>
        <taxon>Marasmiineae</taxon>
        <taxon>Omphalotaceae</taxon>
        <taxon>Marasmiellus</taxon>
    </lineage>
</organism>
<keyword evidence="4" id="KW-1185">Reference proteome</keyword>
<feature type="transmembrane region" description="Helical" evidence="2">
    <location>
        <begin position="36"/>
        <end position="62"/>
    </location>
</feature>
<sequence length="247" mass="26938">MSVGDLPIPGRAEIEELMFHPSPGDEHLRGNEGYKFYIVVVGHIPGIYTDWFVLLFLSLLGLMMQFLNFRKGAGAQVIKYSGALHEKVVGWTRAVDTLQAGLEEQRKLRTCRGSARSPGPSPSVSLPSTPAPARRSTQISRSSSSIASVRTPPMSPTRSVQTLSTPPTPSRSRASGHTSSTPSSKRETRMMYILEALGQRPVVYGNEDAAELATQRELDQHGGFEKLEGTDSVKHAIHRVAGRSDSQ</sequence>
<keyword evidence="2" id="KW-0812">Transmembrane</keyword>
<proteinExistence type="predicted"/>
<protein>
    <submittedName>
        <fullName evidence="3">Uncharacterized protein</fullName>
    </submittedName>
</protein>
<dbReference type="InterPro" id="IPR037056">
    <property type="entry name" value="RNase_H1_N_sf"/>
</dbReference>
<evidence type="ECO:0000256" key="2">
    <source>
        <dbReference type="SAM" id="Phobius"/>
    </source>
</evidence>
<accession>A0ABR1IJ94</accession>
<evidence type="ECO:0000256" key="1">
    <source>
        <dbReference type="SAM" id="MobiDB-lite"/>
    </source>
</evidence>
<dbReference type="EMBL" id="JBANRG010000131">
    <property type="protein sequence ID" value="KAK7434137.1"/>
    <property type="molecule type" value="Genomic_DNA"/>
</dbReference>
<dbReference type="Proteomes" id="UP001498398">
    <property type="component" value="Unassembled WGS sequence"/>
</dbReference>
<keyword evidence="2" id="KW-1133">Transmembrane helix</keyword>
<name>A0ABR1IJ94_9AGAR</name>
<feature type="compositionally biased region" description="Low complexity" evidence="1">
    <location>
        <begin position="112"/>
        <end position="151"/>
    </location>
</feature>
<dbReference type="Gene3D" id="3.40.970.10">
    <property type="entry name" value="Ribonuclease H1, N-terminal domain"/>
    <property type="match status" value="1"/>
</dbReference>
<reference evidence="3 4" key="1">
    <citation type="submission" date="2024-01" db="EMBL/GenBank/DDBJ databases">
        <title>A draft genome for the cacao thread blight pathogen Marasmiellus scandens.</title>
        <authorList>
            <person name="Baruah I.K."/>
            <person name="Leung J."/>
            <person name="Bukari Y."/>
            <person name="Amoako-Attah I."/>
            <person name="Meinhardt L.W."/>
            <person name="Bailey B.A."/>
            <person name="Cohen S.P."/>
        </authorList>
    </citation>
    <scope>NUCLEOTIDE SEQUENCE [LARGE SCALE GENOMIC DNA]</scope>
    <source>
        <strain evidence="3 4">GH-19</strain>
    </source>
</reference>
<comment type="caution">
    <text evidence="3">The sequence shown here is derived from an EMBL/GenBank/DDBJ whole genome shotgun (WGS) entry which is preliminary data.</text>
</comment>
<evidence type="ECO:0000313" key="3">
    <source>
        <dbReference type="EMBL" id="KAK7434137.1"/>
    </source>
</evidence>
<evidence type="ECO:0000313" key="4">
    <source>
        <dbReference type="Proteomes" id="UP001498398"/>
    </source>
</evidence>